<protein>
    <submittedName>
        <fullName evidence="2">Uncharacterized protein</fullName>
    </submittedName>
</protein>
<sequence length="135" mass="15501">MNRKTIIIIRFTIGIIITWQIYGLEGNFTQAQSNNRMLGVVVMVKGDSIKLKGYCIYVKDGKEIRKKLEKDNAWGWNFHGEYIKEVKMQKISGDASFQLFIMEGDDSASGQPVFESDWVSSSKPITYKRKTPIQK</sequence>
<accession>A0A3B1CA16</accession>
<gene>
    <name evidence="2" type="ORF">MNBD_IGNAVI01-1104</name>
</gene>
<keyword evidence="1" id="KW-0812">Transmembrane</keyword>
<feature type="transmembrane region" description="Helical" evidence="1">
    <location>
        <begin position="7"/>
        <end position="24"/>
    </location>
</feature>
<keyword evidence="1" id="KW-1133">Transmembrane helix</keyword>
<proteinExistence type="predicted"/>
<dbReference type="EMBL" id="UOGD01000175">
    <property type="protein sequence ID" value="VAX20738.1"/>
    <property type="molecule type" value="Genomic_DNA"/>
</dbReference>
<dbReference type="AlphaFoldDB" id="A0A3B1CA16"/>
<evidence type="ECO:0000313" key="2">
    <source>
        <dbReference type="EMBL" id="VAX20738.1"/>
    </source>
</evidence>
<name>A0A3B1CA16_9ZZZZ</name>
<organism evidence="2">
    <name type="scientific">hydrothermal vent metagenome</name>
    <dbReference type="NCBI Taxonomy" id="652676"/>
    <lineage>
        <taxon>unclassified sequences</taxon>
        <taxon>metagenomes</taxon>
        <taxon>ecological metagenomes</taxon>
    </lineage>
</organism>
<reference evidence="2" key="1">
    <citation type="submission" date="2018-06" db="EMBL/GenBank/DDBJ databases">
        <authorList>
            <person name="Zhirakovskaya E."/>
        </authorList>
    </citation>
    <scope>NUCLEOTIDE SEQUENCE</scope>
</reference>
<keyword evidence="1" id="KW-0472">Membrane</keyword>
<evidence type="ECO:0000256" key="1">
    <source>
        <dbReference type="SAM" id="Phobius"/>
    </source>
</evidence>